<dbReference type="PANTHER" id="PTHR33217:SF7">
    <property type="entry name" value="TRANSPOSASE FOR INSERTION SEQUENCE ELEMENT IS1081"/>
    <property type="match status" value="1"/>
</dbReference>
<name>X1FBI0_9ZZZZ</name>
<dbReference type="PANTHER" id="PTHR33217">
    <property type="entry name" value="TRANSPOSASE FOR INSERTION SEQUENCE ELEMENT IS1081"/>
    <property type="match status" value="1"/>
</dbReference>
<dbReference type="GO" id="GO:0006313">
    <property type="term" value="P:DNA transposition"/>
    <property type="evidence" value="ECO:0007669"/>
    <property type="project" value="InterPro"/>
</dbReference>
<reference evidence="4" key="1">
    <citation type="journal article" date="2014" name="Front. Microbiol.">
        <title>High frequency of phylogenetically diverse reductive dehalogenase-homologous genes in deep subseafloor sedimentary metagenomes.</title>
        <authorList>
            <person name="Kawai M."/>
            <person name="Futagami T."/>
            <person name="Toyoda A."/>
            <person name="Takaki Y."/>
            <person name="Nishi S."/>
            <person name="Hori S."/>
            <person name="Arai W."/>
            <person name="Tsubouchi T."/>
            <person name="Morono Y."/>
            <person name="Uchiyama I."/>
            <person name="Ito T."/>
            <person name="Fujiyama A."/>
            <person name="Inagaki F."/>
            <person name="Takami H."/>
        </authorList>
    </citation>
    <scope>NUCLEOTIDE SEQUENCE</scope>
    <source>
        <strain evidence="4">Expedition CK06-06</strain>
    </source>
</reference>
<evidence type="ECO:0008006" key="5">
    <source>
        <dbReference type="Google" id="ProtNLM"/>
    </source>
</evidence>
<proteinExistence type="predicted"/>
<sequence length="267" mass="30704">MENKSKEIKRKKVDWLLSQPIETQLELISHHMEICRLMINSVIEKEVSDYTGQRYSHDKPHNNRFCRWGFNPGSVKIGDQRIPVDVPRVFDKEENNNISLEYYEMLKELPHQDQQLMGSVLRGLSMRDYGAVVNQLQDSFGLSSSTISRFFIERSKEALEEFEARKLTSEEFVAIFMDGKCLAMQQMVIALGVTLTGRKIPLGVIQTTTKNATSIKGLLKDLIERGLKFEDGLLFIIDGSKGMRKAIIETFGEKAVIQRCQWHNIFN</sequence>
<keyword evidence="2" id="KW-0238">DNA-binding</keyword>
<evidence type="ECO:0000256" key="2">
    <source>
        <dbReference type="ARBA" id="ARBA00023125"/>
    </source>
</evidence>
<keyword evidence="3" id="KW-0233">DNA recombination</keyword>
<dbReference type="AlphaFoldDB" id="X1FBI0"/>
<organism evidence="4">
    <name type="scientific">marine sediment metagenome</name>
    <dbReference type="NCBI Taxonomy" id="412755"/>
    <lineage>
        <taxon>unclassified sequences</taxon>
        <taxon>metagenomes</taxon>
        <taxon>ecological metagenomes</taxon>
    </lineage>
</organism>
<evidence type="ECO:0000313" key="4">
    <source>
        <dbReference type="EMBL" id="GAH42961.1"/>
    </source>
</evidence>
<dbReference type="Pfam" id="PF00872">
    <property type="entry name" value="Transposase_mut"/>
    <property type="match status" value="1"/>
</dbReference>
<dbReference type="GO" id="GO:0004803">
    <property type="term" value="F:transposase activity"/>
    <property type="evidence" value="ECO:0007669"/>
    <property type="project" value="InterPro"/>
</dbReference>
<keyword evidence="1" id="KW-0815">Transposition</keyword>
<comment type="caution">
    <text evidence="4">The sequence shown here is derived from an EMBL/GenBank/DDBJ whole genome shotgun (WGS) entry which is preliminary data.</text>
</comment>
<accession>X1FBI0</accession>
<gene>
    <name evidence="4" type="ORF">S03H2_16741</name>
</gene>
<dbReference type="InterPro" id="IPR001207">
    <property type="entry name" value="Transposase_mutator"/>
</dbReference>
<protein>
    <recommendedName>
        <fullName evidence="5">Mutator family transposase</fullName>
    </recommendedName>
</protein>
<dbReference type="EMBL" id="BARU01008576">
    <property type="protein sequence ID" value="GAH42961.1"/>
    <property type="molecule type" value="Genomic_DNA"/>
</dbReference>
<evidence type="ECO:0000256" key="1">
    <source>
        <dbReference type="ARBA" id="ARBA00022578"/>
    </source>
</evidence>
<evidence type="ECO:0000256" key="3">
    <source>
        <dbReference type="ARBA" id="ARBA00023172"/>
    </source>
</evidence>
<dbReference type="GO" id="GO:0003677">
    <property type="term" value="F:DNA binding"/>
    <property type="evidence" value="ECO:0007669"/>
    <property type="project" value="UniProtKB-KW"/>
</dbReference>